<evidence type="ECO:0000313" key="1">
    <source>
        <dbReference type="EMBL" id="CAI9726401.1"/>
    </source>
</evidence>
<reference evidence="1" key="1">
    <citation type="submission" date="2023-08" db="EMBL/GenBank/DDBJ databases">
        <authorList>
            <person name="Alioto T."/>
            <person name="Alioto T."/>
            <person name="Gomez Garrido J."/>
        </authorList>
    </citation>
    <scope>NUCLEOTIDE SEQUENCE</scope>
</reference>
<proteinExistence type="predicted"/>
<sequence>MYSEASDGAAKTVTPLRPVKCLYAELYFLVQRLYKSMTQNPMKKLEIGFYSKPIQFYQIPNMGLLEEMDILGGDMKVTLPGDESLADITFRICEKHANEFIQVKIDCKHRHTRETLVLSVKSDFRFAVIVGVIHFPNRQTDIELKVYYMVI</sequence>
<organism evidence="1 2">
    <name type="scientific">Octopus vulgaris</name>
    <name type="common">Common octopus</name>
    <dbReference type="NCBI Taxonomy" id="6645"/>
    <lineage>
        <taxon>Eukaryota</taxon>
        <taxon>Metazoa</taxon>
        <taxon>Spiralia</taxon>
        <taxon>Lophotrochozoa</taxon>
        <taxon>Mollusca</taxon>
        <taxon>Cephalopoda</taxon>
        <taxon>Coleoidea</taxon>
        <taxon>Octopodiformes</taxon>
        <taxon>Octopoda</taxon>
        <taxon>Incirrata</taxon>
        <taxon>Octopodidae</taxon>
        <taxon>Octopus</taxon>
    </lineage>
</organism>
<protein>
    <submittedName>
        <fullName evidence="1">Uncharacterized protein</fullName>
    </submittedName>
</protein>
<dbReference type="AlphaFoldDB" id="A0AA36B3C3"/>
<accession>A0AA36B3C3</accession>
<dbReference type="Proteomes" id="UP001162480">
    <property type="component" value="Chromosome 7"/>
</dbReference>
<dbReference type="EMBL" id="OX597820">
    <property type="protein sequence ID" value="CAI9726401.1"/>
    <property type="molecule type" value="Genomic_DNA"/>
</dbReference>
<evidence type="ECO:0000313" key="2">
    <source>
        <dbReference type="Proteomes" id="UP001162480"/>
    </source>
</evidence>
<keyword evidence="2" id="KW-1185">Reference proteome</keyword>
<name>A0AA36B3C3_OCTVU</name>
<gene>
    <name evidence="1" type="ORF">OCTVUL_1B007590</name>
</gene>